<evidence type="ECO:0000313" key="1">
    <source>
        <dbReference type="EMBL" id="KAF2393128.1"/>
    </source>
</evidence>
<accession>A0A6L5BXQ9</accession>
<name>A0A6L5BXQ9_9PSED</name>
<gene>
    <name evidence="1" type="ORF">FX983_01089</name>
</gene>
<proteinExistence type="predicted"/>
<dbReference type="EMBL" id="JAAAXX010000001">
    <property type="protein sequence ID" value="KAF2393128.1"/>
    <property type="molecule type" value="Genomic_DNA"/>
</dbReference>
<comment type="caution">
    <text evidence="1">The sequence shown here is derived from an EMBL/GenBank/DDBJ whole genome shotgun (WGS) entry which is preliminary data.</text>
</comment>
<dbReference type="AlphaFoldDB" id="A0A6L5BXQ9"/>
<organism evidence="1 2">
    <name type="scientific">Pseudomonas frederiksbergensis</name>
    <dbReference type="NCBI Taxonomy" id="104087"/>
    <lineage>
        <taxon>Bacteria</taxon>
        <taxon>Pseudomonadati</taxon>
        <taxon>Pseudomonadota</taxon>
        <taxon>Gammaproteobacteria</taxon>
        <taxon>Pseudomonadales</taxon>
        <taxon>Pseudomonadaceae</taxon>
        <taxon>Pseudomonas</taxon>
    </lineage>
</organism>
<reference evidence="1 2" key="1">
    <citation type="submission" date="2019-12" db="EMBL/GenBank/DDBJ databases">
        <title>Endophytic bacteria associated with Panax ginseng seedlings.</title>
        <authorList>
            <person name="Park J.M."/>
            <person name="Shin R."/>
            <person name="Jo S.H."/>
        </authorList>
    </citation>
    <scope>NUCLEOTIDE SEQUENCE [LARGE SCALE GENOMIC DNA]</scope>
    <source>
        <strain evidence="1 2">PgKB32</strain>
    </source>
</reference>
<dbReference type="RefSeq" id="WP_239511947.1">
    <property type="nucleotide sequence ID" value="NZ_JAAAXX010000001.1"/>
</dbReference>
<dbReference type="Proteomes" id="UP000475265">
    <property type="component" value="Unassembled WGS sequence"/>
</dbReference>
<protein>
    <submittedName>
        <fullName evidence="1">Uncharacterized protein</fullName>
    </submittedName>
</protein>
<evidence type="ECO:0000313" key="2">
    <source>
        <dbReference type="Proteomes" id="UP000475265"/>
    </source>
</evidence>
<sequence>MMYALCLSPDARSQLLAQATQNGTFLHHFFADDVRRATAVVAIEQDLEAVSVQVRLGSTVNSLTIPNSEDVAERIACFLEELAICIDPRMTPDADAQLTISILEPNAKRLFSQSIEGYRSANAELDAAIEKENWGAIHIAQSRRDLHASTIALIVNKCSVGVEVGVRP</sequence>